<proteinExistence type="predicted"/>
<dbReference type="RefSeq" id="WP_377329206.1">
    <property type="nucleotide sequence ID" value="NZ_JBHSNG010000024.1"/>
</dbReference>
<keyword evidence="2" id="KW-1185">Reference proteome</keyword>
<accession>A0ABW0T1P2</accession>
<dbReference type="Proteomes" id="UP001596111">
    <property type="component" value="Unassembled WGS sequence"/>
</dbReference>
<protein>
    <submittedName>
        <fullName evidence="1">Uncharacterized protein</fullName>
    </submittedName>
</protein>
<dbReference type="EMBL" id="JBHSNG010000024">
    <property type="protein sequence ID" value="MFC5582789.1"/>
    <property type="molecule type" value="Genomic_DNA"/>
</dbReference>
<organism evidence="1 2">
    <name type="scientific">Rhodanobacter terrae</name>
    <dbReference type="NCBI Taxonomy" id="418647"/>
    <lineage>
        <taxon>Bacteria</taxon>
        <taxon>Pseudomonadati</taxon>
        <taxon>Pseudomonadota</taxon>
        <taxon>Gammaproteobacteria</taxon>
        <taxon>Lysobacterales</taxon>
        <taxon>Rhodanobacteraceae</taxon>
        <taxon>Rhodanobacter</taxon>
    </lineage>
</organism>
<comment type="caution">
    <text evidence="1">The sequence shown here is derived from an EMBL/GenBank/DDBJ whole genome shotgun (WGS) entry which is preliminary data.</text>
</comment>
<reference evidence="2" key="1">
    <citation type="journal article" date="2019" name="Int. J. Syst. Evol. Microbiol.">
        <title>The Global Catalogue of Microorganisms (GCM) 10K type strain sequencing project: providing services to taxonomists for standard genome sequencing and annotation.</title>
        <authorList>
            <consortium name="The Broad Institute Genomics Platform"/>
            <consortium name="The Broad Institute Genome Sequencing Center for Infectious Disease"/>
            <person name="Wu L."/>
            <person name="Ma J."/>
        </authorList>
    </citation>
    <scope>NUCLEOTIDE SEQUENCE [LARGE SCALE GENOMIC DNA]</scope>
    <source>
        <strain evidence="2">CGMCC 1.13587</strain>
    </source>
</reference>
<sequence>MPGTNYLCIDDQRDTSSIQLLLDKLGDGINVIFTRQSPSGLEKQLDEVSSAASRTPKGDSFGLLIDLRLDMEADEHGERVPYRGPTLAQEIRTRMVEGVIPSFPIVLWSIDEKFVTSYYGDDTSHDLFDAVYGKDEDVVKRSGVVGLEMFALAVGYRALSDVNDVEQLARALQRTACIGTATYADFFGECVEAVAKRSKHAISRLLLTSLINRSGLLVDEMLLAARLGVDYAGCTEEWNRFLTQIEDAQYKGPFFQGWRRWWWYDVENWWTCLGDGQRNLRRLAASERVHILNTIFDASLVPATAIVDGYSSKFFAVCVATSRPLDPIDGLRVTKSNVRSWNDTYYVSAAAALERVNKDRWKIHPSDHARFDLLKKGG</sequence>
<name>A0ABW0T1P2_9GAMM</name>
<evidence type="ECO:0000313" key="2">
    <source>
        <dbReference type="Proteomes" id="UP001596111"/>
    </source>
</evidence>
<gene>
    <name evidence="1" type="ORF">ACFPPB_16865</name>
</gene>
<evidence type="ECO:0000313" key="1">
    <source>
        <dbReference type="EMBL" id="MFC5582789.1"/>
    </source>
</evidence>